<reference evidence="2" key="1">
    <citation type="submission" date="2020-11" db="EMBL/GenBank/DDBJ databases">
        <authorList>
            <person name="Tran Van P."/>
        </authorList>
    </citation>
    <scope>NUCLEOTIDE SEQUENCE</scope>
</reference>
<name>A0A7R9M6N0_9ACAR</name>
<evidence type="ECO:0000313" key="2">
    <source>
        <dbReference type="EMBL" id="CAD7654579.1"/>
    </source>
</evidence>
<feature type="domain" description="Ig-like" evidence="1">
    <location>
        <begin position="266"/>
        <end position="373"/>
    </location>
</feature>
<proteinExistence type="predicted"/>
<feature type="non-terminal residue" evidence="2">
    <location>
        <position position="390"/>
    </location>
</feature>
<dbReference type="AlphaFoldDB" id="A0A7R9M6N0"/>
<dbReference type="InterPro" id="IPR036179">
    <property type="entry name" value="Ig-like_dom_sf"/>
</dbReference>
<dbReference type="InterPro" id="IPR013783">
    <property type="entry name" value="Ig-like_fold"/>
</dbReference>
<dbReference type="InterPro" id="IPR007110">
    <property type="entry name" value="Ig-like_dom"/>
</dbReference>
<dbReference type="PROSITE" id="PS50835">
    <property type="entry name" value="IG_LIKE"/>
    <property type="match status" value="1"/>
</dbReference>
<dbReference type="OrthoDB" id="6534011at2759"/>
<dbReference type="Gene3D" id="2.60.40.10">
    <property type="entry name" value="Immunoglobulins"/>
    <property type="match status" value="1"/>
</dbReference>
<evidence type="ECO:0000313" key="3">
    <source>
        <dbReference type="Proteomes" id="UP000728032"/>
    </source>
</evidence>
<evidence type="ECO:0000259" key="1">
    <source>
        <dbReference type="PROSITE" id="PS50835"/>
    </source>
</evidence>
<protein>
    <recommendedName>
        <fullName evidence="1">Ig-like domain-containing protein</fullName>
    </recommendedName>
</protein>
<dbReference type="PANTHER" id="PTHR21261:SF15">
    <property type="entry name" value="BEATEN PATH IIIA, ISOFORM D-RELATED"/>
    <property type="match status" value="1"/>
</dbReference>
<sequence>YVNGSNTLINCTAKLNPYNEYFYSLNISKDGQVFYRYDNRTKSLPIFKQIPGINKIVSLSPGIFIINNINKTTAGHYVCAVYYNNNRSFSSRDFNIRIHVNTVTFVSQSSDPGKYDQHVHKMYLHRHEARPMKRRSTPENVTLAITPHKIKKGMDVTIQSPNKYTSGGYTCSVTFKNHTQSTVHYSISANATLHDRGIPKHRENKMPITITENLTIKTSKNGNKYKTTVFSGGTTQQSVTTLGMTSNLRPNTDNIDNPTSNKQTLPVHVRIGFRPNRLPKGKDVYLACSYDNPDKPFELSEINIYKGEHLFWRQVNQTFFEFHKIKGINKIANKYESRQQLIELKIRNVQKDTFGEYRCKVTYHQVNSHLEFSVLAHSHLDLANTSSYLY</sequence>
<dbReference type="PANTHER" id="PTHR21261">
    <property type="entry name" value="BEAT PROTEIN"/>
    <property type="match status" value="1"/>
</dbReference>
<keyword evidence="3" id="KW-1185">Reference proteome</keyword>
<dbReference type="EMBL" id="CAJPVJ010008194">
    <property type="protein sequence ID" value="CAG2171766.1"/>
    <property type="molecule type" value="Genomic_DNA"/>
</dbReference>
<feature type="non-terminal residue" evidence="2">
    <location>
        <position position="1"/>
    </location>
</feature>
<organism evidence="2">
    <name type="scientific">Oppiella nova</name>
    <dbReference type="NCBI Taxonomy" id="334625"/>
    <lineage>
        <taxon>Eukaryota</taxon>
        <taxon>Metazoa</taxon>
        <taxon>Ecdysozoa</taxon>
        <taxon>Arthropoda</taxon>
        <taxon>Chelicerata</taxon>
        <taxon>Arachnida</taxon>
        <taxon>Acari</taxon>
        <taxon>Acariformes</taxon>
        <taxon>Sarcoptiformes</taxon>
        <taxon>Oribatida</taxon>
        <taxon>Brachypylina</taxon>
        <taxon>Oppioidea</taxon>
        <taxon>Oppiidae</taxon>
        <taxon>Oppiella</taxon>
    </lineage>
</organism>
<accession>A0A7R9M6N0</accession>
<gene>
    <name evidence="2" type="ORF">ONB1V03_LOCUS11226</name>
</gene>
<dbReference type="Proteomes" id="UP000728032">
    <property type="component" value="Unassembled WGS sequence"/>
</dbReference>
<dbReference type="EMBL" id="OC923019">
    <property type="protein sequence ID" value="CAD7654579.1"/>
    <property type="molecule type" value="Genomic_DNA"/>
</dbReference>
<dbReference type="SUPFAM" id="SSF48726">
    <property type="entry name" value="Immunoglobulin"/>
    <property type="match status" value="2"/>
</dbReference>